<dbReference type="Gene3D" id="2.160.20.10">
    <property type="entry name" value="Single-stranded right-handed beta-helix, Pectin lyase-like"/>
    <property type="match status" value="1"/>
</dbReference>
<evidence type="ECO:0000259" key="9">
    <source>
        <dbReference type="SMART" id="SM00656"/>
    </source>
</evidence>
<comment type="pathway">
    <text evidence="2 8">Glycan metabolism; pectin degradation; 2-dehydro-3-deoxy-D-gluconate from pectin: step 2/5.</text>
</comment>
<evidence type="ECO:0000256" key="3">
    <source>
        <dbReference type="ARBA" id="ARBA00012272"/>
    </source>
</evidence>
<keyword evidence="6 8" id="KW-0106">Calcium</keyword>
<keyword evidence="5" id="KW-0732">Signal</keyword>
<dbReference type="PANTHER" id="PTHR31683">
    <property type="entry name" value="PECTATE LYASE 18-RELATED"/>
    <property type="match status" value="1"/>
</dbReference>
<accession>A0A5J5AFF5</accession>
<sequence>MTSRILQATFWRLTLALSIAILFTQRTILAKTSKKSIKTMNAIDKCWRWNPKWRSHRQQLATCSVGFAGKMTNNIGTGMTHYKVTDPSDNPLNPQEGTLRYGMTNIRGKVWITFQRDMKIKLEKPLLVSSFTTIDGRGVTIHIAGGACLVLHKVSNVIIHGLKIHHCRPQVAGTVMGPDRKIETLANVDGDAIRLVSSSKVWIDHNTLFECDDGLIDVTRGSTDVTISNNRFRNHNKVMLLGHDDGFLRDKNMKVTVAFNHFGPACHQRMPRVRYGYAHVVNNLYQGWGLYAIGGSMNPSIKSEANLFIAPKSGKKEVTWIKNNGNGLPWNFQSKRDVFENGASFTETGDASIKSHYNQEQRFEVSDAKSVRTLTRSSGALRCPKTSRC</sequence>
<dbReference type="EC" id="4.2.2.2" evidence="3 8"/>
<dbReference type="InterPro" id="IPR002022">
    <property type="entry name" value="Pec_lyase"/>
</dbReference>
<keyword evidence="11" id="KW-1185">Reference proteome</keyword>
<evidence type="ECO:0000256" key="4">
    <source>
        <dbReference type="ARBA" id="ARBA00022723"/>
    </source>
</evidence>
<evidence type="ECO:0000256" key="1">
    <source>
        <dbReference type="ARBA" id="ARBA00000695"/>
    </source>
</evidence>
<dbReference type="GO" id="GO:0045490">
    <property type="term" value="P:pectin catabolic process"/>
    <property type="evidence" value="ECO:0007669"/>
    <property type="project" value="UniProtKB-UniPathway"/>
</dbReference>
<keyword evidence="4 8" id="KW-0479">Metal-binding</keyword>
<dbReference type="InterPro" id="IPR018082">
    <property type="entry name" value="AmbAllergen"/>
</dbReference>
<name>A0A5J5AFF5_9ASTE</name>
<evidence type="ECO:0000256" key="5">
    <source>
        <dbReference type="ARBA" id="ARBA00022729"/>
    </source>
</evidence>
<dbReference type="EMBL" id="CM018045">
    <property type="protein sequence ID" value="KAA8527961.1"/>
    <property type="molecule type" value="Genomic_DNA"/>
</dbReference>
<proteinExistence type="inferred from homology"/>
<dbReference type="Pfam" id="PF00544">
    <property type="entry name" value="Pectate_lyase_4"/>
    <property type="match status" value="1"/>
</dbReference>
<dbReference type="GO" id="GO:0030570">
    <property type="term" value="F:pectate lyase activity"/>
    <property type="evidence" value="ECO:0007669"/>
    <property type="project" value="UniProtKB-EC"/>
</dbReference>
<evidence type="ECO:0000256" key="2">
    <source>
        <dbReference type="ARBA" id="ARBA00005220"/>
    </source>
</evidence>
<dbReference type="UniPathway" id="UPA00545">
    <property type="reaction ID" value="UER00824"/>
</dbReference>
<dbReference type="SMART" id="SM00656">
    <property type="entry name" value="Amb_all"/>
    <property type="match status" value="1"/>
</dbReference>
<dbReference type="InterPro" id="IPR011050">
    <property type="entry name" value="Pectin_lyase_fold/virulence"/>
</dbReference>
<dbReference type="OrthoDB" id="1637350at2759"/>
<dbReference type="InterPro" id="IPR045032">
    <property type="entry name" value="PEL"/>
</dbReference>
<gene>
    <name evidence="10" type="ORF">F0562_035170</name>
</gene>
<protein>
    <recommendedName>
        <fullName evidence="3 8">Pectate lyase</fullName>
        <ecNumber evidence="3 8">4.2.2.2</ecNumber>
    </recommendedName>
</protein>
<evidence type="ECO:0000313" key="10">
    <source>
        <dbReference type="EMBL" id="KAA8527961.1"/>
    </source>
</evidence>
<reference evidence="10 11" key="1">
    <citation type="submission" date="2019-09" db="EMBL/GenBank/DDBJ databases">
        <title>A chromosome-level genome assembly of the Chinese tupelo Nyssa sinensis.</title>
        <authorList>
            <person name="Yang X."/>
            <person name="Kang M."/>
            <person name="Yang Y."/>
            <person name="Xiong H."/>
            <person name="Wang M."/>
            <person name="Zhang Z."/>
            <person name="Wang Z."/>
            <person name="Wu H."/>
            <person name="Ma T."/>
            <person name="Liu J."/>
            <person name="Xi Z."/>
        </authorList>
    </citation>
    <scope>NUCLEOTIDE SEQUENCE [LARGE SCALE GENOMIC DNA]</scope>
    <source>
        <strain evidence="10">J267</strain>
        <tissue evidence="10">Leaf</tissue>
    </source>
</reference>
<dbReference type="InterPro" id="IPR012334">
    <property type="entry name" value="Pectin_lyas_fold"/>
</dbReference>
<dbReference type="PRINTS" id="PR00807">
    <property type="entry name" value="AMBALLERGEN"/>
</dbReference>
<evidence type="ECO:0000256" key="7">
    <source>
        <dbReference type="ARBA" id="ARBA00023239"/>
    </source>
</evidence>
<keyword evidence="7 8" id="KW-0456">Lyase</keyword>
<feature type="domain" description="Pectate lyase" evidence="9">
    <location>
        <begin position="117"/>
        <end position="314"/>
    </location>
</feature>
<comment type="cofactor">
    <cofactor evidence="8">
        <name>Ca(2+)</name>
        <dbReference type="ChEBI" id="CHEBI:29108"/>
    </cofactor>
    <text evidence="8">Binds 1 Ca(2+) ion. Required for its activity.</text>
</comment>
<comment type="catalytic activity">
    <reaction evidence="1 8">
        <text>Eliminative cleavage of (1-&gt;4)-alpha-D-galacturonan to give oligosaccharides with 4-deoxy-alpha-D-galact-4-enuronosyl groups at their non-reducing ends.</text>
        <dbReference type="EC" id="4.2.2.2"/>
    </reaction>
</comment>
<evidence type="ECO:0000313" key="11">
    <source>
        <dbReference type="Proteomes" id="UP000325577"/>
    </source>
</evidence>
<organism evidence="10 11">
    <name type="scientific">Nyssa sinensis</name>
    <dbReference type="NCBI Taxonomy" id="561372"/>
    <lineage>
        <taxon>Eukaryota</taxon>
        <taxon>Viridiplantae</taxon>
        <taxon>Streptophyta</taxon>
        <taxon>Embryophyta</taxon>
        <taxon>Tracheophyta</taxon>
        <taxon>Spermatophyta</taxon>
        <taxon>Magnoliopsida</taxon>
        <taxon>eudicotyledons</taxon>
        <taxon>Gunneridae</taxon>
        <taxon>Pentapetalae</taxon>
        <taxon>asterids</taxon>
        <taxon>Cornales</taxon>
        <taxon>Nyssaceae</taxon>
        <taxon>Nyssa</taxon>
    </lineage>
</organism>
<dbReference type="GO" id="GO:0046872">
    <property type="term" value="F:metal ion binding"/>
    <property type="evidence" value="ECO:0007669"/>
    <property type="project" value="UniProtKB-KW"/>
</dbReference>
<evidence type="ECO:0000256" key="8">
    <source>
        <dbReference type="RuleBase" id="RU361123"/>
    </source>
</evidence>
<dbReference type="PANTHER" id="PTHR31683:SF74">
    <property type="entry name" value="PECTATE LYASE"/>
    <property type="match status" value="1"/>
</dbReference>
<dbReference type="AlphaFoldDB" id="A0A5J5AFF5"/>
<dbReference type="Proteomes" id="UP000325577">
    <property type="component" value="Linkage Group LG21"/>
</dbReference>
<comment type="similarity">
    <text evidence="8">Belongs to the polysaccharide lyase 1 family.</text>
</comment>
<evidence type="ECO:0000256" key="6">
    <source>
        <dbReference type="ARBA" id="ARBA00022837"/>
    </source>
</evidence>
<dbReference type="SUPFAM" id="SSF51126">
    <property type="entry name" value="Pectin lyase-like"/>
    <property type="match status" value="1"/>
</dbReference>